<dbReference type="EMBL" id="FNQC01000003">
    <property type="protein sequence ID" value="SDY90232.1"/>
    <property type="molecule type" value="Genomic_DNA"/>
</dbReference>
<proteinExistence type="predicted"/>
<dbReference type="InterPro" id="IPR006680">
    <property type="entry name" value="Amidohydro-rel"/>
</dbReference>
<keyword evidence="11" id="KW-1185">Reference proteome</keyword>
<dbReference type="RefSeq" id="WP_019597289.1">
    <property type="nucleotide sequence ID" value="NZ_FNQC01000003.1"/>
</dbReference>
<dbReference type="InterPro" id="IPR011059">
    <property type="entry name" value="Metal-dep_hydrolase_composite"/>
</dbReference>
<dbReference type="Gene3D" id="2.30.40.10">
    <property type="entry name" value="Urease, subunit C, domain 1"/>
    <property type="match status" value="1"/>
</dbReference>
<protein>
    <recommendedName>
        <fullName evidence="2 8">Imidazolonepropionase</fullName>
        <ecNumber evidence="2 8">3.5.2.7</ecNumber>
    </recommendedName>
</protein>
<dbReference type="EC" id="3.5.2.7" evidence="2 8"/>
<comment type="pathway">
    <text evidence="1">Amino-acid degradation.</text>
</comment>
<organism evidence="10 11">
    <name type="scientific">Rhodonellum ikkaensis</name>
    <dbReference type="NCBI Taxonomy" id="336829"/>
    <lineage>
        <taxon>Bacteria</taxon>
        <taxon>Pseudomonadati</taxon>
        <taxon>Bacteroidota</taxon>
        <taxon>Cytophagia</taxon>
        <taxon>Cytophagales</taxon>
        <taxon>Cytophagaceae</taxon>
        <taxon>Rhodonellum</taxon>
    </lineage>
</organism>
<gene>
    <name evidence="10" type="ORF">SAMN05444412_103332</name>
</gene>
<sequence length="419" mass="44947">MTKIKFTFIGPIRQAVTLANLPLKGALRDEQLQVIQGAGILIKNQEIFKIGPYEDLYPEALTVDAEMVYLTEDFVALPGFVDCHTHLCFAGSRANDFAMRNAGKSYLEIAKSGGGIWDTVTQTRNASLEALVEGTVKRANRHLFEGVTTIEVKSGYGLSLSEEIKMLHAIKQANSETAADLIPTCLAAHICPKDFEGSAKEYLETISNELFPILKSENLSNRIDAFIEDSAFSPDDIADYFQKAKDLGLDITVHADQFHVGGSEVAVAFGAISADHLEASTEREIALLANSNTIAVALPGASMGLGVAFTPARKLLDAGGALAIASDWNPGSAPMGDLLMQAAVLGTYEKLSNAELLAGITCRAAAALGLSDRGSIAVGKLADIIFFLTSDYKDITYHQGKLKPEMVWKKGSCVWKAKG</sequence>
<keyword evidence="6" id="KW-0862">Zinc</keyword>
<dbReference type="Pfam" id="PF01979">
    <property type="entry name" value="Amidohydro_1"/>
    <property type="match status" value="1"/>
</dbReference>
<dbReference type="Gene3D" id="3.20.20.140">
    <property type="entry name" value="Metal-dependent hydrolases"/>
    <property type="match status" value="1"/>
</dbReference>
<keyword evidence="5" id="KW-0369">Histidine metabolism</keyword>
<dbReference type="NCBIfam" id="TIGR01224">
    <property type="entry name" value="hutI"/>
    <property type="match status" value="1"/>
</dbReference>
<comment type="caution">
    <text evidence="10">The sequence shown here is derived from an EMBL/GenBank/DDBJ whole genome shotgun (WGS) entry which is preliminary data.</text>
</comment>
<keyword evidence="3" id="KW-0479">Metal-binding</keyword>
<evidence type="ECO:0000256" key="1">
    <source>
        <dbReference type="ARBA" id="ARBA00005023"/>
    </source>
</evidence>
<name>A0A1H3NMV9_9BACT</name>
<dbReference type="InterPro" id="IPR032466">
    <property type="entry name" value="Metal_Hydrolase"/>
</dbReference>
<dbReference type="SUPFAM" id="SSF51556">
    <property type="entry name" value="Metallo-dependent hydrolases"/>
    <property type="match status" value="1"/>
</dbReference>
<dbReference type="InterPro" id="IPR005920">
    <property type="entry name" value="HutI"/>
</dbReference>
<reference evidence="10 11" key="1">
    <citation type="submission" date="2016-10" db="EMBL/GenBank/DDBJ databases">
        <authorList>
            <person name="Varghese N."/>
            <person name="Submissions S."/>
        </authorList>
    </citation>
    <scope>NUCLEOTIDE SEQUENCE [LARGE SCALE GENOMIC DNA]</scope>
    <source>
        <strain evidence="10 11">DSM 17997</strain>
    </source>
</reference>
<dbReference type="SUPFAM" id="SSF51338">
    <property type="entry name" value="Composite domain of metallo-dependent hydrolases"/>
    <property type="match status" value="1"/>
</dbReference>
<keyword evidence="4" id="KW-0378">Hydrolase</keyword>
<evidence type="ECO:0000256" key="2">
    <source>
        <dbReference type="ARBA" id="ARBA00012864"/>
    </source>
</evidence>
<evidence type="ECO:0000313" key="11">
    <source>
        <dbReference type="Proteomes" id="UP000199663"/>
    </source>
</evidence>
<evidence type="ECO:0000313" key="10">
    <source>
        <dbReference type="EMBL" id="SDY90232.1"/>
    </source>
</evidence>
<evidence type="ECO:0000256" key="5">
    <source>
        <dbReference type="ARBA" id="ARBA00022808"/>
    </source>
</evidence>
<keyword evidence="7" id="KW-0408">Iron</keyword>
<dbReference type="PANTHER" id="PTHR42752">
    <property type="entry name" value="IMIDAZOLONEPROPIONASE"/>
    <property type="match status" value="1"/>
</dbReference>
<evidence type="ECO:0000256" key="8">
    <source>
        <dbReference type="NCBIfam" id="TIGR01224"/>
    </source>
</evidence>
<feature type="domain" description="Amidohydrolase-related" evidence="9">
    <location>
        <begin position="76"/>
        <end position="412"/>
    </location>
</feature>
<accession>A0A1H3NMV9</accession>
<evidence type="ECO:0000256" key="7">
    <source>
        <dbReference type="ARBA" id="ARBA00023004"/>
    </source>
</evidence>
<dbReference type="Proteomes" id="UP000199663">
    <property type="component" value="Unassembled WGS sequence"/>
</dbReference>
<evidence type="ECO:0000256" key="6">
    <source>
        <dbReference type="ARBA" id="ARBA00022833"/>
    </source>
</evidence>
<evidence type="ECO:0000256" key="4">
    <source>
        <dbReference type="ARBA" id="ARBA00022801"/>
    </source>
</evidence>
<dbReference type="PANTHER" id="PTHR42752:SF1">
    <property type="entry name" value="IMIDAZOLONEPROPIONASE-RELATED"/>
    <property type="match status" value="1"/>
</dbReference>
<evidence type="ECO:0000256" key="3">
    <source>
        <dbReference type="ARBA" id="ARBA00022723"/>
    </source>
</evidence>
<evidence type="ECO:0000259" key="9">
    <source>
        <dbReference type="Pfam" id="PF01979"/>
    </source>
</evidence>